<feature type="transmembrane region" description="Helical" evidence="7">
    <location>
        <begin position="389"/>
        <end position="410"/>
    </location>
</feature>
<feature type="transmembrane region" description="Helical" evidence="7">
    <location>
        <begin position="117"/>
        <end position="137"/>
    </location>
</feature>
<dbReference type="InterPro" id="IPR035906">
    <property type="entry name" value="MetI-like_sf"/>
</dbReference>
<evidence type="ECO:0000313" key="9">
    <source>
        <dbReference type="EMBL" id="CAB4682021.1"/>
    </source>
</evidence>
<keyword evidence="3" id="KW-1003">Cell membrane</keyword>
<name>A0A6J6N5X3_9ZZZZ</name>
<dbReference type="PANTHER" id="PTHR30465">
    <property type="entry name" value="INNER MEMBRANE ABC TRANSPORTER"/>
    <property type="match status" value="1"/>
</dbReference>
<feature type="transmembrane region" description="Helical" evidence="7">
    <location>
        <begin position="324"/>
        <end position="342"/>
    </location>
</feature>
<keyword evidence="2" id="KW-0813">Transport</keyword>
<feature type="transmembrane region" description="Helical" evidence="7">
    <location>
        <begin position="296"/>
        <end position="317"/>
    </location>
</feature>
<feature type="transmembrane region" description="Helical" evidence="7">
    <location>
        <begin position="12"/>
        <end position="35"/>
    </location>
</feature>
<reference evidence="9" key="1">
    <citation type="submission" date="2020-05" db="EMBL/GenBank/DDBJ databases">
        <authorList>
            <person name="Chiriac C."/>
            <person name="Salcher M."/>
            <person name="Ghai R."/>
            <person name="Kavagutti S V."/>
        </authorList>
    </citation>
    <scope>NUCLEOTIDE SEQUENCE</scope>
</reference>
<feature type="transmembrane region" description="Helical" evidence="7">
    <location>
        <begin position="235"/>
        <end position="257"/>
    </location>
</feature>
<evidence type="ECO:0000256" key="2">
    <source>
        <dbReference type="ARBA" id="ARBA00022448"/>
    </source>
</evidence>
<evidence type="ECO:0000256" key="6">
    <source>
        <dbReference type="ARBA" id="ARBA00023136"/>
    </source>
</evidence>
<sequence>MRRCCRGKVDILFAYLTRRFSMMLLIIFGASYIAYNLQAISSDPLAGLAESTEENAEYLRTSLIRSLNLDVPPPIRYFIWFRGVLAGLWGQFDLGQTRTGISVIEAIELAIPVTIRLVIAATILAIVLGITIGMVTAIRQYSRFDYVMTFISFLLFSLPIFWVAVLLKEYMAIGFNDFLAKPEIPLGFLIPFSLVAGLIMAGIMAGNRRRFWMVFIGVSAGFGALLQYLSLTSWFISPGIGIIGVGVFAFAFAALVTHISTGLDNRPSLITALASATIVTASYFPLQGILTEEANFLTVLAVFALTIGLSAMVGFFVANVDRRVNIRTGIITALLATLPIILDRFMREFSNYMSSDAVSGRPVPTLGQGNELLTPEQQSNFWISGLDDIMHLILPTVALTLISFAGYVRFSRGSLLEVMNMDYIRTARAKGLNERTVIVRHGMRNAMLPLTTILVNDFAGLIGGAIITESVFAWKGMGSLFNQAINSYDQNLFMGVFIIGATLTVTANLAADLLFGVVDPRIRIRK</sequence>
<dbReference type="Gene3D" id="1.10.3720.10">
    <property type="entry name" value="MetI-like"/>
    <property type="match status" value="1"/>
</dbReference>
<gene>
    <name evidence="9" type="ORF">UFOPK2370_00372</name>
</gene>
<keyword evidence="5 7" id="KW-1133">Transmembrane helix</keyword>
<dbReference type="CDD" id="cd06261">
    <property type="entry name" value="TM_PBP2"/>
    <property type="match status" value="2"/>
</dbReference>
<evidence type="ECO:0000259" key="8">
    <source>
        <dbReference type="PROSITE" id="PS50928"/>
    </source>
</evidence>
<feature type="transmembrane region" description="Helical" evidence="7">
    <location>
        <begin position="184"/>
        <end position="204"/>
    </location>
</feature>
<dbReference type="EMBL" id="CAEZXK010000006">
    <property type="protein sequence ID" value="CAB4682021.1"/>
    <property type="molecule type" value="Genomic_DNA"/>
</dbReference>
<evidence type="ECO:0000256" key="4">
    <source>
        <dbReference type="ARBA" id="ARBA00022692"/>
    </source>
</evidence>
<comment type="subcellular location">
    <subcellularLocation>
        <location evidence="1">Cell membrane</location>
        <topology evidence="1">Multi-pass membrane protein</topology>
    </subcellularLocation>
</comment>
<feature type="transmembrane region" description="Helical" evidence="7">
    <location>
        <begin position="144"/>
        <end position="164"/>
    </location>
</feature>
<dbReference type="InterPro" id="IPR000515">
    <property type="entry name" value="MetI-like"/>
</dbReference>
<keyword evidence="6 7" id="KW-0472">Membrane</keyword>
<proteinExistence type="predicted"/>
<feature type="transmembrane region" description="Helical" evidence="7">
    <location>
        <begin position="269"/>
        <end position="290"/>
    </location>
</feature>
<feature type="domain" description="ABC transmembrane type-1" evidence="8">
    <location>
        <begin position="111"/>
        <end position="515"/>
    </location>
</feature>
<protein>
    <submittedName>
        <fullName evidence="9">Unannotated protein</fullName>
    </submittedName>
</protein>
<dbReference type="SUPFAM" id="SSF161098">
    <property type="entry name" value="MetI-like"/>
    <property type="match status" value="1"/>
</dbReference>
<feature type="transmembrane region" description="Helical" evidence="7">
    <location>
        <begin position="492"/>
        <end position="518"/>
    </location>
</feature>
<dbReference type="AlphaFoldDB" id="A0A6J6N5X3"/>
<dbReference type="PANTHER" id="PTHR30465:SF0">
    <property type="entry name" value="OLIGOPEPTIDE TRANSPORT SYSTEM PERMEASE PROTEIN APPB"/>
    <property type="match status" value="1"/>
</dbReference>
<evidence type="ECO:0000256" key="3">
    <source>
        <dbReference type="ARBA" id="ARBA00022475"/>
    </source>
</evidence>
<keyword evidence="4 7" id="KW-0812">Transmembrane</keyword>
<feature type="transmembrane region" description="Helical" evidence="7">
    <location>
        <begin position="450"/>
        <end position="472"/>
    </location>
</feature>
<accession>A0A6J6N5X3</accession>
<organism evidence="9">
    <name type="scientific">freshwater metagenome</name>
    <dbReference type="NCBI Taxonomy" id="449393"/>
    <lineage>
        <taxon>unclassified sequences</taxon>
        <taxon>metagenomes</taxon>
        <taxon>ecological metagenomes</taxon>
    </lineage>
</organism>
<dbReference type="GO" id="GO:0005886">
    <property type="term" value="C:plasma membrane"/>
    <property type="evidence" value="ECO:0007669"/>
    <property type="project" value="UniProtKB-SubCell"/>
</dbReference>
<evidence type="ECO:0000256" key="1">
    <source>
        <dbReference type="ARBA" id="ARBA00004651"/>
    </source>
</evidence>
<dbReference type="Pfam" id="PF00528">
    <property type="entry name" value="BPD_transp_1"/>
    <property type="match status" value="1"/>
</dbReference>
<dbReference type="PROSITE" id="PS50928">
    <property type="entry name" value="ABC_TM1"/>
    <property type="match status" value="1"/>
</dbReference>
<evidence type="ECO:0000256" key="7">
    <source>
        <dbReference type="SAM" id="Phobius"/>
    </source>
</evidence>
<dbReference type="GO" id="GO:0055085">
    <property type="term" value="P:transmembrane transport"/>
    <property type="evidence" value="ECO:0007669"/>
    <property type="project" value="InterPro"/>
</dbReference>
<feature type="transmembrane region" description="Helical" evidence="7">
    <location>
        <begin position="211"/>
        <end position="229"/>
    </location>
</feature>
<evidence type="ECO:0000256" key="5">
    <source>
        <dbReference type="ARBA" id="ARBA00022989"/>
    </source>
</evidence>